<evidence type="ECO:0000256" key="2">
    <source>
        <dbReference type="ARBA" id="ARBA00006023"/>
    </source>
</evidence>
<reference evidence="11" key="1">
    <citation type="submission" date="2019-08" db="EMBL/GenBank/DDBJ databases">
        <title>Three high-quality genomes provides insights into domestication of ducks.</title>
        <authorList>
            <person name="Hou Z.C."/>
            <person name="Zhu F."/>
            <person name="Yin Z.T."/>
            <person name="Zhang F."/>
        </authorList>
    </citation>
    <scope>NUCLEOTIDE SEQUENCE [LARGE SCALE GENOMIC DNA]</scope>
</reference>
<reference evidence="11" key="2">
    <citation type="submission" date="2025-08" db="UniProtKB">
        <authorList>
            <consortium name="Ensembl"/>
        </authorList>
    </citation>
    <scope>IDENTIFICATION</scope>
</reference>
<evidence type="ECO:0000256" key="3">
    <source>
        <dbReference type="ARBA" id="ARBA00022692"/>
    </source>
</evidence>
<dbReference type="FunFam" id="2.60.120.740:FF:000003">
    <property type="entry name" value="Protein eva-1 homolog C"/>
    <property type="match status" value="1"/>
</dbReference>
<dbReference type="CDD" id="cd22828">
    <property type="entry name" value="Gal_Rha_Lectin_EVA1_EVA1C_rpt1"/>
    <property type="match status" value="1"/>
</dbReference>
<dbReference type="PROSITE" id="PS50228">
    <property type="entry name" value="SUEL_LECTIN"/>
    <property type="match status" value="2"/>
</dbReference>
<organism evidence="11 12">
    <name type="scientific">Anas platyrhynchos</name>
    <name type="common">Mallard</name>
    <name type="synonym">Anas boschas</name>
    <dbReference type="NCBI Taxonomy" id="8839"/>
    <lineage>
        <taxon>Eukaryota</taxon>
        <taxon>Metazoa</taxon>
        <taxon>Chordata</taxon>
        <taxon>Craniata</taxon>
        <taxon>Vertebrata</taxon>
        <taxon>Euteleostomi</taxon>
        <taxon>Archelosauria</taxon>
        <taxon>Archosauria</taxon>
        <taxon>Dinosauria</taxon>
        <taxon>Saurischia</taxon>
        <taxon>Theropoda</taxon>
        <taxon>Coelurosauria</taxon>
        <taxon>Aves</taxon>
        <taxon>Neognathae</taxon>
        <taxon>Galloanserae</taxon>
        <taxon>Anseriformes</taxon>
        <taxon>Anatidae</taxon>
        <taxon>Anatinae</taxon>
        <taxon>Anas</taxon>
    </lineage>
</organism>
<evidence type="ECO:0000256" key="4">
    <source>
        <dbReference type="ARBA" id="ARBA00022734"/>
    </source>
</evidence>
<proteinExistence type="inferred from homology"/>
<dbReference type="Proteomes" id="UP000694400">
    <property type="component" value="Chromosome 1"/>
</dbReference>
<evidence type="ECO:0000256" key="9">
    <source>
        <dbReference type="SAM" id="Phobius"/>
    </source>
</evidence>
<dbReference type="PANTHER" id="PTHR46780">
    <property type="entry name" value="PROTEIN EVA-1"/>
    <property type="match status" value="1"/>
</dbReference>
<name>A0A8B9R4T2_ANAPL</name>
<feature type="region of interest" description="Disordered" evidence="8">
    <location>
        <begin position="299"/>
        <end position="324"/>
    </location>
</feature>
<evidence type="ECO:0000313" key="11">
    <source>
        <dbReference type="Ensembl" id="ENSAPLP00020002423.1"/>
    </source>
</evidence>
<sequence>SCNTAEYFLGYLTKLLLHCPRHSTISIQSAFYGQDYQMCGTQQPEARMTEPINCVAPTSLQKVLDECQNLRSCQLLVNSRVFGPDLCPGTTKFLLVSFKCKPTEYKTKSACENQELKLHCQESKFLMIYSAIYWQAGTRREQSARPRRSASPHCLSYTALEVLSKRCYGKQRCKIIVTSQDFGSPCLPGVTKYLNVSYACVPKFILTAVNPLVTDNKSSVKLNDGEHGIDIDPKESRLPKKDGTIVSNSLATFAYIRDHPERAALLFVSSVCVGLILTLCALVIRVSCSKDFKKLQGKREHLVPESDGADEISENEEEDDSSESELQDELAELYRPPYSGYNSAEAADLAERIERREQIMQEIWMNSGLDMTPPRNMNTFYINEQ</sequence>
<dbReference type="InterPro" id="IPR043159">
    <property type="entry name" value="Lectin_gal-bd_sf"/>
</dbReference>
<keyword evidence="5" id="KW-0677">Repeat</keyword>
<keyword evidence="4" id="KW-0430">Lectin</keyword>
<dbReference type="CDD" id="cd22829">
    <property type="entry name" value="Gal_Rha_Lectin_EVA1_EVA1C_rpt2"/>
    <property type="match status" value="1"/>
</dbReference>
<dbReference type="Pfam" id="PF14851">
    <property type="entry name" value="FAM176"/>
    <property type="match status" value="1"/>
</dbReference>
<evidence type="ECO:0000256" key="6">
    <source>
        <dbReference type="ARBA" id="ARBA00022989"/>
    </source>
</evidence>
<evidence type="ECO:0000256" key="7">
    <source>
        <dbReference type="ARBA" id="ARBA00023136"/>
    </source>
</evidence>
<evidence type="ECO:0000256" key="5">
    <source>
        <dbReference type="ARBA" id="ARBA00022737"/>
    </source>
</evidence>
<keyword evidence="6 9" id="KW-1133">Transmembrane helix</keyword>
<protein>
    <submittedName>
        <fullName evidence="11">Eva-1 homolog C</fullName>
    </submittedName>
</protein>
<dbReference type="GO" id="GO:0016020">
    <property type="term" value="C:membrane"/>
    <property type="evidence" value="ECO:0007669"/>
    <property type="project" value="UniProtKB-SubCell"/>
</dbReference>
<dbReference type="Ensembl" id="ENSAPLT00020002605.1">
    <property type="protein sequence ID" value="ENSAPLP00020002423.1"/>
    <property type="gene ID" value="ENSAPLG00020001762.1"/>
</dbReference>
<feature type="transmembrane region" description="Helical" evidence="9">
    <location>
        <begin position="263"/>
        <end position="284"/>
    </location>
</feature>
<dbReference type="AlphaFoldDB" id="A0A8B9R4T2"/>
<dbReference type="GO" id="GO:0030246">
    <property type="term" value="F:carbohydrate binding"/>
    <property type="evidence" value="ECO:0007669"/>
    <property type="project" value="UniProtKB-KW"/>
</dbReference>
<evidence type="ECO:0000259" key="10">
    <source>
        <dbReference type="PROSITE" id="PS50228"/>
    </source>
</evidence>
<evidence type="ECO:0000256" key="8">
    <source>
        <dbReference type="SAM" id="MobiDB-lite"/>
    </source>
</evidence>
<feature type="compositionally biased region" description="Acidic residues" evidence="8">
    <location>
        <begin position="307"/>
        <end position="324"/>
    </location>
</feature>
<feature type="domain" description="SUEL-type lectin" evidence="10">
    <location>
        <begin position="110"/>
        <end position="201"/>
    </location>
</feature>
<comment type="similarity">
    <text evidence="2">Belongs to the EVA1 family.</text>
</comment>
<dbReference type="InterPro" id="IPR000922">
    <property type="entry name" value="Lectin_gal-bd_dom"/>
</dbReference>
<dbReference type="Gene3D" id="2.60.120.740">
    <property type="match status" value="2"/>
</dbReference>
<keyword evidence="3 9" id="KW-0812">Transmembrane</keyword>
<dbReference type="Pfam" id="PF02140">
    <property type="entry name" value="SUEL_Lectin"/>
    <property type="match status" value="2"/>
</dbReference>
<comment type="subcellular location">
    <subcellularLocation>
        <location evidence="1">Membrane</location>
        <topology evidence="1">Single-pass membrane protein</topology>
    </subcellularLocation>
</comment>
<feature type="domain" description="SUEL-type lectin" evidence="10">
    <location>
        <begin position="14"/>
        <end position="101"/>
    </location>
</feature>
<keyword evidence="7 9" id="KW-0472">Membrane</keyword>
<accession>A0A8B9R4T2</accession>
<evidence type="ECO:0000256" key="1">
    <source>
        <dbReference type="ARBA" id="ARBA00004167"/>
    </source>
</evidence>
<dbReference type="InterPro" id="IPR039500">
    <property type="entry name" value="EVA1_dom"/>
</dbReference>
<evidence type="ECO:0000313" key="12">
    <source>
        <dbReference type="Proteomes" id="UP000694400"/>
    </source>
</evidence>
<reference evidence="11" key="3">
    <citation type="submission" date="2025-09" db="UniProtKB">
        <authorList>
            <consortium name="Ensembl"/>
        </authorList>
    </citation>
    <scope>IDENTIFICATION</scope>
</reference>